<dbReference type="InterPro" id="IPR026444">
    <property type="entry name" value="Secre_tail"/>
</dbReference>
<comment type="caution">
    <text evidence="2">The sequence shown here is derived from an EMBL/GenBank/DDBJ whole genome shotgun (WGS) entry which is preliminary data.</text>
</comment>
<protein>
    <submittedName>
        <fullName evidence="2">T9SS type A sorting domain-containing protein</fullName>
    </submittedName>
</protein>
<dbReference type="Pfam" id="PF18962">
    <property type="entry name" value="Por_Secre_tail"/>
    <property type="match status" value="1"/>
</dbReference>
<dbReference type="NCBIfam" id="TIGR04183">
    <property type="entry name" value="Por_Secre_tail"/>
    <property type="match status" value="1"/>
</dbReference>
<organism evidence="2 3">
    <name type="scientific">Neolewinella lacunae</name>
    <dbReference type="NCBI Taxonomy" id="1517758"/>
    <lineage>
        <taxon>Bacteria</taxon>
        <taxon>Pseudomonadati</taxon>
        <taxon>Bacteroidota</taxon>
        <taxon>Saprospiria</taxon>
        <taxon>Saprospirales</taxon>
        <taxon>Lewinellaceae</taxon>
        <taxon>Neolewinella</taxon>
    </lineage>
</organism>
<feature type="domain" description="Secretion system C-terminal sorting" evidence="1">
    <location>
        <begin position="214"/>
        <end position="283"/>
    </location>
</feature>
<evidence type="ECO:0000259" key="1">
    <source>
        <dbReference type="Pfam" id="PF18962"/>
    </source>
</evidence>
<dbReference type="EMBL" id="JACSIT010000065">
    <property type="protein sequence ID" value="MBC6993351.1"/>
    <property type="molecule type" value="Genomic_DNA"/>
</dbReference>
<accession>A0A923PIK1</accession>
<gene>
    <name evidence="2" type="ORF">H9S92_04200</name>
</gene>
<dbReference type="AlphaFoldDB" id="A0A923PIK1"/>
<keyword evidence="3" id="KW-1185">Reference proteome</keyword>
<sequence length="288" mass="32209">MKTFHVLSAVVMMLLSSILYGQSFSIPIYFEDAIGNRDTIVLGYAADGGYGIDPELGEVDLLDSAYVRAFEVRASIYDYDKIRDEDPRVIESKKMVIGYVCTDPSYFSEANSIMAVIKCDNWPITLTWDKSKFQETCDFMNIVDCTPGGWFDVCGGGHPFLNIEMEETDTVMYYDAEFKIEAGEDTLSALFFPYGGVNILSVAEQVEKGRVVPYPNPVNTGVVNFKFNDRLYNESNLSVRIYNNLGALVSTSRLDEEITTQGWSSGLYLFKVSDGSKVLQTGKLLVVR</sequence>
<proteinExistence type="predicted"/>
<reference evidence="2" key="1">
    <citation type="submission" date="2020-08" db="EMBL/GenBank/DDBJ databases">
        <title>Lewinella bacteria from marine environments.</title>
        <authorList>
            <person name="Zhong Y."/>
        </authorList>
    </citation>
    <scope>NUCLEOTIDE SEQUENCE</scope>
    <source>
        <strain evidence="2">KCTC 42187</strain>
    </source>
</reference>
<dbReference type="Proteomes" id="UP000650081">
    <property type="component" value="Unassembled WGS sequence"/>
</dbReference>
<dbReference type="RefSeq" id="WP_187465466.1">
    <property type="nucleotide sequence ID" value="NZ_JACSIT010000065.1"/>
</dbReference>
<name>A0A923PIK1_9BACT</name>
<evidence type="ECO:0000313" key="2">
    <source>
        <dbReference type="EMBL" id="MBC6993351.1"/>
    </source>
</evidence>
<evidence type="ECO:0000313" key="3">
    <source>
        <dbReference type="Proteomes" id="UP000650081"/>
    </source>
</evidence>